<dbReference type="AlphaFoldDB" id="A0A2A2HA55"/>
<dbReference type="Proteomes" id="UP000217784">
    <property type="component" value="Unassembled WGS sequence"/>
</dbReference>
<evidence type="ECO:0000313" key="2">
    <source>
        <dbReference type="Proteomes" id="UP000217784"/>
    </source>
</evidence>
<reference evidence="1 2" key="1">
    <citation type="journal article" date="2017" name="BMC Genomics">
        <title>Genomic analysis of methanogenic archaea reveals a shift towards energy conservation.</title>
        <authorList>
            <person name="Gilmore S.P."/>
            <person name="Henske J.K."/>
            <person name="Sexton J.A."/>
            <person name="Solomon K.V."/>
            <person name="Seppala S."/>
            <person name="Yoo J.I."/>
            <person name="Huyett L.M."/>
            <person name="Pressman A."/>
            <person name="Cogan J.Z."/>
            <person name="Kivenson V."/>
            <person name="Peng X."/>
            <person name="Tan Y."/>
            <person name="Valentine D.L."/>
            <person name="O'Malley M.A."/>
        </authorList>
    </citation>
    <scope>NUCLEOTIDE SEQUENCE [LARGE SCALE GENOMIC DNA]</scope>
    <source>
        <strain evidence="1 2">M.o.H.</strain>
    </source>
</reference>
<evidence type="ECO:0000313" key="1">
    <source>
        <dbReference type="EMBL" id="PAV06279.1"/>
    </source>
</evidence>
<organism evidence="1 2">
    <name type="scientific">Methanobacterium bryantii</name>
    <dbReference type="NCBI Taxonomy" id="2161"/>
    <lineage>
        <taxon>Archaea</taxon>
        <taxon>Methanobacteriati</taxon>
        <taxon>Methanobacteriota</taxon>
        <taxon>Methanomada group</taxon>
        <taxon>Methanobacteria</taxon>
        <taxon>Methanobacteriales</taxon>
        <taxon>Methanobacteriaceae</taxon>
        <taxon>Methanobacterium</taxon>
    </lineage>
</organism>
<sequence length="95" mass="10794">MEVENVFTITSLDQLVVLEINERVHDILYKASNDIEITEIDIETLKIDSLTLGLIEDNGPFRVIASNLIAKINYILDNIEMEEDDICGCGCEEEY</sequence>
<protein>
    <submittedName>
        <fullName evidence="1">Uncharacterized protein</fullName>
    </submittedName>
</protein>
<proteinExistence type="predicted"/>
<dbReference type="RefSeq" id="WP_069582692.1">
    <property type="nucleotide sequence ID" value="NZ_LMVM01000001.1"/>
</dbReference>
<comment type="caution">
    <text evidence="1">The sequence shown here is derived from an EMBL/GenBank/DDBJ whole genome shotgun (WGS) entry which is preliminary data.</text>
</comment>
<name>A0A2A2HA55_METBR</name>
<keyword evidence="2" id="KW-1185">Reference proteome</keyword>
<dbReference type="EMBL" id="LMVM01000001">
    <property type="protein sequence ID" value="PAV06279.1"/>
    <property type="molecule type" value="Genomic_DNA"/>
</dbReference>
<accession>A0A2A2HA55</accession>
<gene>
    <name evidence="1" type="ORF">ASJ80_15740</name>
</gene>
<dbReference type="OrthoDB" id="376742at2157"/>